<dbReference type="STRING" id="931089.CDES_04810"/>
<feature type="chain" id="PRO_5039078596" evidence="1">
    <location>
        <begin position="22"/>
        <end position="139"/>
    </location>
</feature>
<gene>
    <name evidence="2" type="ORF">CDES_04810</name>
</gene>
<dbReference type="PROSITE" id="PS51257">
    <property type="entry name" value="PROKAR_LIPOPROTEIN"/>
    <property type="match status" value="1"/>
</dbReference>
<reference evidence="2 3" key="1">
    <citation type="submission" date="2014-08" db="EMBL/GenBank/DDBJ databases">
        <title>Complete genome sequence of Corynebacterium deserti GIMN1.010 (=DSM 45689), isolated from desert sand in western China.</title>
        <authorList>
            <person name="Ruckert C."/>
            <person name="Albersmeier A."/>
            <person name="Kalinowski J."/>
        </authorList>
    </citation>
    <scope>NUCLEOTIDE SEQUENCE [LARGE SCALE GENOMIC DNA]</scope>
    <source>
        <strain evidence="2 3">GIMN1.010</strain>
    </source>
</reference>
<protein>
    <submittedName>
        <fullName evidence="2">Putative secreted protein</fullName>
    </submittedName>
</protein>
<evidence type="ECO:0000256" key="1">
    <source>
        <dbReference type="SAM" id="SignalP"/>
    </source>
</evidence>
<dbReference type="OrthoDB" id="4413502at2"/>
<keyword evidence="1" id="KW-0732">Signal</keyword>
<sequence length="139" mass="14734">MFARKCFATGAVALTAVALVACSPPNQQDSTLKVETATGVARPATNADAPGYIDCVSAPVQRPSEISLQCSQDNDHLVSIEWDKWEEDSASGWGNRTVTSTDGTTVTDNRLSIELSDPVETSQGLVFSTVLVDGQEPAF</sequence>
<name>A0A0M4CD79_9CORY</name>
<feature type="signal peptide" evidence="1">
    <location>
        <begin position="1"/>
        <end position="21"/>
    </location>
</feature>
<dbReference type="KEGG" id="cdx:CDES_04810"/>
<evidence type="ECO:0000313" key="3">
    <source>
        <dbReference type="Proteomes" id="UP000068067"/>
    </source>
</evidence>
<dbReference type="RefSeq" id="WP_053544486.1">
    <property type="nucleotide sequence ID" value="NZ_CP009220.1"/>
</dbReference>
<proteinExistence type="predicted"/>
<accession>A0A0M4CD79</accession>
<keyword evidence="3" id="KW-1185">Reference proteome</keyword>
<organism evidence="2 3">
    <name type="scientific">Corynebacterium deserti GIMN1.010</name>
    <dbReference type="NCBI Taxonomy" id="931089"/>
    <lineage>
        <taxon>Bacteria</taxon>
        <taxon>Bacillati</taxon>
        <taxon>Actinomycetota</taxon>
        <taxon>Actinomycetes</taxon>
        <taxon>Mycobacteriales</taxon>
        <taxon>Corynebacteriaceae</taxon>
        <taxon>Corynebacterium</taxon>
    </lineage>
</organism>
<evidence type="ECO:0000313" key="2">
    <source>
        <dbReference type="EMBL" id="ALC05404.1"/>
    </source>
</evidence>
<dbReference type="Proteomes" id="UP000068067">
    <property type="component" value="Chromosome"/>
</dbReference>
<dbReference type="AlphaFoldDB" id="A0A0M4CD79"/>
<dbReference type="PATRIC" id="fig|931089.4.peg.973"/>
<dbReference type="EMBL" id="CP009220">
    <property type="protein sequence ID" value="ALC05404.1"/>
    <property type="molecule type" value="Genomic_DNA"/>
</dbReference>